<dbReference type="OrthoDB" id="3053080at2759"/>
<dbReference type="InterPro" id="IPR001810">
    <property type="entry name" value="F-box_dom"/>
</dbReference>
<dbReference type="SUPFAM" id="SSF81383">
    <property type="entry name" value="F-box domain"/>
    <property type="match status" value="1"/>
</dbReference>
<keyword evidence="3" id="KW-1185">Reference proteome</keyword>
<evidence type="ECO:0000313" key="2">
    <source>
        <dbReference type="EMBL" id="KDQ51562.1"/>
    </source>
</evidence>
<evidence type="ECO:0000313" key="3">
    <source>
        <dbReference type="Proteomes" id="UP000027265"/>
    </source>
</evidence>
<dbReference type="AlphaFoldDB" id="A0A067PKM0"/>
<evidence type="ECO:0000259" key="1">
    <source>
        <dbReference type="PROSITE" id="PS50181"/>
    </source>
</evidence>
<proteinExistence type="predicted"/>
<dbReference type="InterPro" id="IPR036047">
    <property type="entry name" value="F-box-like_dom_sf"/>
</dbReference>
<reference evidence="3" key="1">
    <citation type="journal article" date="2014" name="Proc. Natl. Acad. Sci. U.S.A.">
        <title>Extensive sampling of basidiomycete genomes demonstrates inadequacy of the white-rot/brown-rot paradigm for wood decay fungi.</title>
        <authorList>
            <person name="Riley R."/>
            <person name="Salamov A.A."/>
            <person name="Brown D.W."/>
            <person name="Nagy L.G."/>
            <person name="Floudas D."/>
            <person name="Held B.W."/>
            <person name="Levasseur A."/>
            <person name="Lombard V."/>
            <person name="Morin E."/>
            <person name="Otillar R."/>
            <person name="Lindquist E.A."/>
            <person name="Sun H."/>
            <person name="LaButti K.M."/>
            <person name="Schmutz J."/>
            <person name="Jabbour D."/>
            <person name="Luo H."/>
            <person name="Baker S.E."/>
            <person name="Pisabarro A.G."/>
            <person name="Walton J.D."/>
            <person name="Blanchette R.A."/>
            <person name="Henrissat B."/>
            <person name="Martin F."/>
            <person name="Cullen D."/>
            <person name="Hibbett D.S."/>
            <person name="Grigoriev I.V."/>
        </authorList>
    </citation>
    <scope>NUCLEOTIDE SEQUENCE [LARGE SCALE GENOMIC DNA]</scope>
    <source>
        <strain evidence="3">MUCL 33604</strain>
    </source>
</reference>
<accession>A0A067PKM0</accession>
<feature type="domain" description="F-box" evidence="1">
    <location>
        <begin position="6"/>
        <end position="53"/>
    </location>
</feature>
<dbReference type="HOGENOM" id="CLU_586674_0_0_1"/>
<sequence length="401" mass="44296">MSVRKGGRLDELPGDLILEILSHLADLEGVLAFLATCRRFHEFRESRSMWLEVLKTMQSRRPLPCPYDDDLTKFELTSLIDAAMHARRLENNWSKDEPSVIGTIRSFPFGESIDVIAFIPGTELILLHFQEQGTAALWDLTSAKFVGSVVVGRILLLYSDMYLERGRLVVAFETSDETFFVPGSNVPTMLRVVALNHAPPSINVIFQQALTSQCAEVIFLDDRYVGFIGSQTDTTHHICIYALNSSKTVLCNLQCGIPLNTEQGPAHLEVSIIADELYVMVEDEQQLHIYHYHLEELLSSGVPLSPRGPLESNAPLQSLAIVDGSFNKTHIPGGYYNTGFPSRGVMMVSASSSRAGTTVRFWPASNSTSSYIFADAVEAPINRTVFCNDSGELIGMGGVCL</sequence>
<dbReference type="EMBL" id="KL197747">
    <property type="protein sequence ID" value="KDQ51562.1"/>
    <property type="molecule type" value="Genomic_DNA"/>
</dbReference>
<dbReference type="Proteomes" id="UP000027265">
    <property type="component" value="Unassembled WGS sequence"/>
</dbReference>
<dbReference type="InParanoid" id="A0A067PKM0"/>
<organism evidence="2 3">
    <name type="scientific">Jaapia argillacea MUCL 33604</name>
    <dbReference type="NCBI Taxonomy" id="933084"/>
    <lineage>
        <taxon>Eukaryota</taxon>
        <taxon>Fungi</taxon>
        <taxon>Dikarya</taxon>
        <taxon>Basidiomycota</taxon>
        <taxon>Agaricomycotina</taxon>
        <taxon>Agaricomycetes</taxon>
        <taxon>Agaricomycetidae</taxon>
        <taxon>Jaapiales</taxon>
        <taxon>Jaapiaceae</taxon>
        <taxon>Jaapia</taxon>
    </lineage>
</organism>
<protein>
    <recommendedName>
        <fullName evidence="1">F-box domain-containing protein</fullName>
    </recommendedName>
</protein>
<gene>
    <name evidence="2" type="ORF">JAAARDRAFT_199026</name>
</gene>
<name>A0A067PKM0_9AGAM</name>
<dbReference type="PROSITE" id="PS50181">
    <property type="entry name" value="FBOX"/>
    <property type="match status" value="1"/>
</dbReference>
<dbReference type="Gene3D" id="1.20.1280.50">
    <property type="match status" value="1"/>
</dbReference>